<dbReference type="InterPro" id="IPR003987">
    <property type="entry name" value="ICAM_VCAM_N"/>
</dbReference>
<evidence type="ECO:0000313" key="16">
    <source>
        <dbReference type="RefSeq" id="XP_054837563.1"/>
    </source>
</evidence>
<dbReference type="InterPro" id="IPR003599">
    <property type="entry name" value="Ig_sub"/>
</dbReference>
<dbReference type="AlphaFoldDB" id="A0AA97JG49"/>
<dbReference type="InterPro" id="IPR013783">
    <property type="entry name" value="Ig-like_fold"/>
</dbReference>
<keyword evidence="3 13" id="KW-0812">Transmembrane</keyword>
<reference evidence="16" key="1">
    <citation type="submission" date="2025-08" db="UniProtKB">
        <authorList>
            <consortium name="RefSeq"/>
        </authorList>
    </citation>
    <scope>IDENTIFICATION</scope>
    <source>
        <tissue evidence="16">Blood</tissue>
    </source>
</reference>
<evidence type="ECO:0000256" key="9">
    <source>
        <dbReference type="ARBA" id="ARBA00023157"/>
    </source>
</evidence>
<dbReference type="InterPro" id="IPR007110">
    <property type="entry name" value="Ig-like_dom"/>
</dbReference>
<dbReference type="InterPro" id="IPR036179">
    <property type="entry name" value="Ig-like_dom_sf"/>
</dbReference>
<gene>
    <name evidence="16" type="primary">MADCAM1</name>
</gene>
<dbReference type="RefSeq" id="XP_054837563.1">
    <property type="nucleotide sequence ID" value="XM_054981588.1"/>
</dbReference>
<dbReference type="FunFam" id="2.60.40.10:FF:000194">
    <property type="entry name" value="Intercellular adhesion molecule 1"/>
    <property type="match status" value="1"/>
</dbReference>
<evidence type="ECO:0000256" key="8">
    <source>
        <dbReference type="ARBA" id="ARBA00023136"/>
    </source>
</evidence>
<evidence type="ECO:0000256" key="11">
    <source>
        <dbReference type="ARBA" id="ARBA00023319"/>
    </source>
</evidence>
<name>A0AA97JG49_EUBMA</name>
<keyword evidence="4" id="KW-0732">Signal</keyword>
<dbReference type="PANTHER" id="PTHR14162:SF1">
    <property type="entry name" value="MUCOSAL ADDRESSIN CELL ADHESION MOLECULE 1"/>
    <property type="match status" value="1"/>
</dbReference>
<evidence type="ECO:0000256" key="2">
    <source>
        <dbReference type="ARBA" id="ARBA00005925"/>
    </source>
</evidence>
<evidence type="ECO:0000256" key="6">
    <source>
        <dbReference type="ARBA" id="ARBA00022889"/>
    </source>
</evidence>
<dbReference type="Pfam" id="PF13927">
    <property type="entry name" value="Ig_3"/>
    <property type="match status" value="1"/>
</dbReference>
<evidence type="ECO:0000256" key="10">
    <source>
        <dbReference type="ARBA" id="ARBA00023180"/>
    </source>
</evidence>
<dbReference type="GO" id="GO:2000403">
    <property type="term" value="P:positive regulation of lymphocyte migration"/>
    <property type="evidence" value="ECO:0007669"/>
    <property type="project" value="InterPro"/>
</dbReference>
<keyword evidence="9" id="KW-1015">Disulfide bond</keyword>
<dbReference type="InterPro" id="IPR003598">
    <property type="entry name" value="Ig_sub2"/>
</dbReference>
<dbReference type="GO" id="GO:0050901">
    <property type="term" value="P:leukocyte tethering or rolling"/>
    <property type="evidence" value="ECO:0007669"/>
    <property type="project" value="TreeGrafter"/>
</dbReference>
<proteinExistence type="inferred from homology"/>
<evidence type="ECO:0000256" key="5">
    <source>
        <dbReference type="ARBA" id="ARBA00022737"/>
    </source>
</evidence>
<dbReference type="SMART" id="SM00409">
    <property type="entry name" value="IG"/>
    <property type="match status" value="3"/>
</dbReference>
<dbReference type="Gene3D" id="2.60.40.10">
    <property type="entry name" value="Immunoglobulins"/>
    <property type="match status" value="3"/>
</dbReference>
<protein>
    <submittedName>
        <fullName evidence="16">Mucosal addressin cell adhesion molecule 1 isoform X1</fullName>
    </submittedName>
</protein>
<keyword evidence="11" id="KW-0393">Immunoglobulin domain</keyword>
<dbReference type="InterPro" id="IPR013768">
    <property type="entry name" value="ICAM_N"/>
</dbReference>
<evidence type="ECO:0000313" key="15">
    <source>
        <dbReference type="Proteomes" id="UP001190640"/>
    </source>
</evidence>
<keyword evidence="5" id="KW-0677">Repeat</keyword>
<feature type="transmembrane region" description="Helical" evidence="13">
    <location>
        <begin position="496"/>
        <end position="515"/>
    </location>
</feature>
<dbReference type="Pfam" id="PF07654">
    <property type="entry name" value="C1-set"/>
    <property type="match status" value="1"/>
</dbReference>
<evidence type="ECO:0000256" key="13">
    <source>
        <dbReference type="SAM" id="Phobius"/>
    </source>
</evidence>
<dbReference type="InterPro" id="IPR037413">
    <property type="entry name" value="MADCAM1"/>
</dbReference>
<keyword evidence="10" id="KW-0325">Glycoprotein</keyword>
<dbReference type="PROSITE" id="PS50835">
    <property type="entry name" value="IG_LIKE"/>
    <property type="match status" value="2"/>
</dbReference>
<feature type="region of interest" description="Disordered" evidence="12">
    <location>
        <begin position="363"/>
        <end position="389"/>
    </location>
</feature>
<keyword evidence="8 13" id="KW-0472">Membrane</keyword>
<feature type="region of interest" description="Disordered" evidence="12">
    <location>
        <begin position="240"/>
        <end position="261"/>
    </location>
</feature>
<evidence type="ECO:0000256" key="12">
    <source>
        <dbReference type="SAM" id="MobiDB-lite"/>
    </source>
</evidence>
<keyword evidence="15" id="KW-1185">Reference proteome</keyword>
<evidence type="ECO:0000256" key="3">
    <source>
        <dbReference type="ARBA" id="ARBA00022692"/>
    </source>
</evidence>
<evidence type="ECO:0000259" key="14">
    <source>
        <dbReference type="PROSITE" id="PS50835"/>
    </source>
</evidence>
<dbReference type="CTD" id="8174"/>
<feature type="domain" description="Ig-like" evidence="14">
    <location>
        <begin position="133"/>
        <end position="228"/>
    </location>
</feature>
<dbReference type="PANTHER" id="PTHR14162">
    <property type="entry name" value="MUCOSAL ADDRESSIN CELL ADHESION MOLECULE-1"/>
    <property type="match status" value="1"/>
</dbReference>
<dbReference type="GeneID" id="129331182"/>
<sequence length="524" mass="56767">MPSSRKQFCASEDIYPGGKEMETLLLGLLLSLLWNCDVALPLHARTRLTIHPKEPVVEVGGSVRLHCSMDCPGGKVQWEGLDTDLGDVISNGTSSILTVTNAAVRMEGMKICMGQCEGKSFQKTVELQVYSLPDTLQLDSQPEVPRAGQTARLFCSVSHVYPAEAFTLSWFQGDHRVQCPVEEDMEDSELFTFHSKLEIPVVAEHTTYRCEAKLQIGEHLFLQSRMVTIHAQAPQEIRTTTKTTTSHSGRPVTATDGSSSLEALTRSLPTLHSTEHSTILMPVAITTVAPILESTTSPAIMINPSTGSLSPAANSFGKVLTVSSEPLDGALRTSAKLSMFTLTPVTETLAKLGVVSQALPTTDQQPAAKLVSTTNDPPAKSSVATRRPPNHTVEQATGLCRPVITPFPPQGTMGGTLHITCHAVECHEDVQVRWEETPVAQSQYHQEKAEGQSTLTVDSVSLEHQGVYRCIVMTSQPRMASLRVIVTAGMFNTNTIIAIGAAGSLLGLIVTSYVFRRVWQQRGS</sequence>
<evidence type="ECO:0000256" key="4">
    <source>
        <dbReference type="ARBA" id="ARBA00022729"/>
    </source>
</evidence>
<dbReference type="Proteomes" id="UP001190640">
    <property type="component" value="Chromosome 5"/>
</dbReference>
<dbReference type="GO" id="GO:0016020">
    <property type="term" value="C:membrane"/>
    <property type="evidence" value="ECO:0007669"/>
    <property type="project" value="UniProtKB-SubCell"/>
</dbReference>
<dbReference type="PRINTS" id="PR01472">
    <property type="entry name" value="ICAMVCAM1"/>
</dbReference>
<feature type="compositionally biased region" description="Polar residues" evidence="12">
    <location>
        <begin position="363"/>
        <end position="376"/>
    </location>
</feature>
<dbReference type="Pfam" id="PF03921">
    <property type="entry name" value="ICAM_N"/>
    <property type="match status" value="1"/>
</dbReference>
<dbReference type="KEGG" id="emc:129331182"/>
<organism evidence="15 16">
    <name type="scientific">Eublepharis macularius</name>
    <name type="common">Leopard gecko</name>
    <name type="synonym">Cyrtodactylus macularius</name>
    <dbReference type="NCBI Taxonomy" id="481883"/>
    <lineage>
        <taxon>Eukaryota</taxon>
        <taxon>Metazoa</taxon>
        <taxon>Chordata</taxon>
        <taxon>Craniata</taxon>
        <taxon>Vertebrata</taxon>
        <taxon>Euteleostomi</taxon>
        <taxon>Lepidosauria</taxon>
        <taxon>Squamata</taxon>
        <taxon>Bifurcata</taxon>
        <taxon>Gekkota</taxon>
        <taxon>Eublepharidae</taxon>
        <taxon>Eublepharinae</taxon>
        <taxon>Eublepharis</taxon>
    </lineage>
</organism>
<dbReference type="GO" id="GO:0034113">
    <property type="term" value="P:heterotypic cell-cell adhesion"/>
    <property type="evidence" value="ECO:0007669"/>
    <property type="project" value="TreeGrafter"/>
</dbReference>
<dbReference type="SUPFAM" id="SSF48726">
    <property type="entry name" value="Immunoglobulin"/>
    <property type="match status" value="3"/>
</dbReference>
<feature type="domain" description="Ig-like" evidence="14">
    <location>
        <begin position="402"/>
        <end position="480"/>
    </location>
</feature>
<evidence type="ECO:0000256" key="7">
    <source>
        <dbReference type="ARBA" id="ARBA00022989"/>
    </source>
</evidence>
<comment type="subcellular location">
    <subcellularLocation>
        <location evidence="1">Membrane</location>
        <topology evidence="1">Single-pass type I membrane protein</topology>
    </subcellularLocation>
</comment>
<dbReference type="GO" id="GO:0098640">
    <property type="term" value="F:integrin binding involved in cell-matrix adhesion"/>
    <property type="evidence" value="ECO:0007669"/>
    <property type="project" value="InterPro"/>
</dbReference>
<dbReference type="InterPro" id="IPR003597">
    <property type="entry name" value="Ig_C1-set"/>
</dbReference>
<dbReference type="SMART" id="SM00408">
    <property type="entry name" value="IGc2"/>
    <property type="match status" value="1"/>
</dbReference>
<comment type="similarity">
    <text evidence="2">Belongs to the immunoglobulin superfamily. ICAM family.</text>
</comment>
<dbReference type="GO" id="GO:0007229">
    <property type="term" value="P:integrin-mediated signaling pathway"/>
    <property type="evidence" value="ECO:0007669"/>
    <property type="project" value="InterPro"/>
</dbReference>
<keyword evidence="6" id="KW-0130">Cell adhesion</keyword>
<evidence type="ECO:0000256" key="1">
    <source>
        <dbReference type="ARBA" id="ARBA00004479"/>
    </source>
</evidence>
<keyword evidence="7 13" id="KW-1133">Transmembrane helix</keyword>
<accession>A0AA97JG49</accession>